<sequence>MTYTETDLVAAMEQLAAEHVGALSQPQLDGIDQFHAGGAEAVERLLPSLRLDPTTTVLDVGSGLGGPARQVARSSGCAVVGVDLTASYVDAATTLTEAAGLSEAVRFLVTDVADLQRRDFDAAFTIHVQMNVADKARFFAGIADHLRPGARLAIFDVCRTGTGEPNLPLPWSIEGTDSYLATPDELVAAVESSGFETVEWVDESAWVVDWFTELGARLVAAGTGATLPALLDDGPTRMINFAAAVSDGVLSVHRGAFERR</sequence>
<dbReference type="SUPFAM" id="SSF53335">
    <property type="entry name" value="S-adenosyl-L-methionine-dependent methyltransferases"/>
    <property type="match status" value="1"/>
</dbReference>
<keyword evidence="1 3" id="KW-0808">Transferase</keyword>
<dbReference type="CDD" id="cd02440">
    <property type="entry name" value="AdoMet_MTases"/>
    <property type="match status" value="1"/>
</dbReference>
<dbReference type="AlphaFoldDB" id="A0A5C8NHR4"/>
<protein>
    <submittedName>
        <fullName evidence="3">Methyltransferase domain-containing protein</fullName>
    </submittedName>
</protein>
<dbReference type="GO" id="GO:0008757">
    <property type="term" value="F:S-adenosylmethionine-dependent methyltransferase activity"/>
    <property type="evidence" value="ECO:0007669"/>
    <property type="project" value="InterPro"/>
</dbReference>
<feature type="domain" description="Methyltransferase type 11" evidence="2">
    <location>
        <begin position="58"/>
        <end position="154"/>
    </location>
</feature>
<dbReference type="Pfam" id="PF08241">
    <property type="entry name" value="Methyltransf_11"/>
    <property type="match status" value="1"/>
</dbReference>
<evidence type="ECO:0000313" key="4">
    <source>
        <dbReference type="Proteomes" id="UP000321571"/>
    </source>
</evidence>
<dbReference type="PANTHER" id="PTHR44068:SF11">
    <property type="entry name" value="GERANYL DIPHOSPHATE 2-C-METHYLTRANSFERASE"/>
    <property type="match status" value="1"/>
</dbReference>
<dbReference type="InterPro" id="IPR013216">
    <property type="entry name" value="Methyltransf_11"/>
</dbReference>
<accession>A0A5C8NHR4</accession>
<proteinExistence type="predicted"/>
<keyword evidence="3" id="KW-0489">Methyltransferase</keyword>
<reference evidence="3 4" key="1">
    <citation type="submission" date="2019-06" db="EMBL/GenBank/DDBJ databases">
        <title>Aeromicrobium sp. nov., isolated from a maize field.</title>
        <authorList>
            <person name="Lin S.-Y."/>
            <person name="Tsai C.-F."/>
            <person name="Young C.-C."/>
        </authorList>
    </citation>
    <scope>NUCLEOTIDE SEQUENCE [LARGE SCALE GENOMIC DNA]</scope>
    <source>
        <strain evidence="3 4">CC-CFT486</strain>
    </source>
</reference>
<name>A0A5C8NHR4_9ACTN</name>
<evidence type="ECO:0000313" key="3">
    <source>
        <dbReference type="EMBL" id="TXL61424.1"/>
    </source>
</evidence>
<dbReference type="Gene3D" id="3.40.50.150">
    <property type="entry name" value="Vaccinia Virus protein VP39"/>
    <property type="match status" value="1"/>
</dbReference>
<dbReference type="InterPro" id="IPR029063">
    <property type="entry name" value="SAM-dependent_MTases_sf"/>
</dbReference>
<gene>
    <name evidence="3" type="ORF">FHP06_08330</name>
</gene>
<evidence type="ECO:0000256" key="1">
    <source>
        <dbReference type="ARBA" id="ARBA00022679"/>
    </source>
</evidence>
<dbReference type="EMBL" id="VDUX01000003">
    <property type="protein sequence ID" value="TXL61424.1"/>
    <property type="molecule type" value="Genomic_DNA"/>
</dbReference>
<organism evidence="3 4">
    <name type="scientific">Aeromicrobium terrae</name>
    <dbReference type="NCBI Taxonomy" id="2498846"/>
    <lineage>
        <taxon>Bacteria</taxon>
        <taxon>Bacillati</taxon>
        <taxon>Actinomycetota</taxon>
        <taxon>Actinomycetes</taxon>
        <taxon>Propionibacteriales</taxon>
        <taxon>Nocardioidaceae</taxon>
        <taxon>Aeromicrobium</taxon>
    </lineage>
</organism>
<dbReference type="Proteomes" id="UP000321571">
    <property type="component" value="Unassembled WGS sequence"/>
</dbReference>
<dbReference type="PANTHER" id="PTHR44068">
    <property type="entry name" value="ZGC:194242"/>
    <property type="match status" value="1"/>
</dbReference>
<evidence type="ECO:0000259" key="2">
    <source>
        <dbReference type="Pfam" id="PF08241"/>
    </source>
</evidence>
<dbReference type="OrthoDB" id="9805171at2"/>
<keyword evidence="4" id="KW-1185">Reference proteome</keyword>
<dbReference type="RefSeq" id="WP_147685686.1">
    <property type="nucleotide sequence ID" value="NZ_VDUX01000003.1"/>
</dbReference>
<comment type="caution">
    <text evidence="3">The sequence shown here is derived from an EMBL/GenBank/DDBJ whole genome shotgun (WGS) entry which is preliminary data.</text>
</comment>
<dbReference type="GO" id="GO:0032259">
    <property type="term" value="P:methylation"/>
    <property type="evidence" value="ECO:0007669"/>
    <property type="project" value="UniProtKB-KW"/>
</dbReference>
<dbReference type="InterPro" id="IPR050447">
    <property type="entry name" value="Erg6_SMT_methyltransf"/>
</dbReference>